<dbReference type="GO" id="GO:0006508">
    <property type="term" value="P:proteolysis"/>
    <property type="evidence" value="ECO:0007669"/>
    <property type="project" value="UniProtKB-KW"/>
</dbReference>
<keyword evidence="6" id="KW-0964">Secreted</keyword>
<protein>
    <recommendedName>
        <fullName evidence="4">dipeptidyl-peptidase IV</fullName>
        <ecNumber evidence="4">3.4.14.5</ecNumber>
    </recommendedName>
    <alternativeName>
        <fullName evidence="12">Dipeptidyl peptidase IV</fullName>
    </alternativeName>
</protein>
<dbReference type="GO" id="GO:0005886">
    <property type="term" value="C:plasma membrane"/>
    <property type="evidence" value="ECO:0007669"/>
    <property type="project" value="TreeGrafter"/>
</dbReference>
<proteinExistence type="inferred from homology"/>
<dbReference type="EC" id="3.4.14.5" evidence="4"/>
<evidence type="ECO:0000256" key="4">
    <source>
        <dbReference type="ARBA" id="ARBA00012062"/>
    </source>
</evidence>
<evidence type="ECO:0000256" key="10">
    <source>
        <dbReference type="ARBA" id="ARBA00022825"/>
    </source>
</evidence>
<dbReference type="PANTHER" id="PTHR11731:SF162">
    <property type="entry name" value="DIPEPTIDYL PEPTIDASE 4-RELATED"/>
    <property type="match status" value="1"/>
</dbReference>
<keyword evidence="5" id="KW-0031">Aminopeptidase</keyword>
<comment type="caution">
    <text evidence="16">The sequence shown here is derived from an EMBL/GenBank/DDBJ whole genome shotgun (WGS) entry which is preliminary data.</text>
</comment>
<dbReference type="InterPro" id="IPR029058">
    <property type="entry name" value="AB_hydrolase_fold"/>
</dbReference>
<organism evidence="16 17">
    <name type="scientific">Tuber magnatum</name>
    <name type="common">white Piedmont truffle</name>
    <dbReference type="NCBI Taxonomy" id="42249"/>
    <lineage>
        <taxon>Eukaryota</taxon>
        <taxon>Fungi</taxon>
        <taxon>Dikarya</taxon>
        <taxon>Ascomycota</taxon>
        <taxon>Pezizomycotina</taxon>
        <taxon>Pezizomycetes</taxon>
        <taxon>Pezizales</taxon>
        <taxon>Tuberaceae</taxon>
        <taxon>Tuber</taxon>
    </lineage>
</organism>
<comment type="subcellular location">
    <subcellularLocation>
        <location evidence="2">Secreted</location>
    </subcellularLocation>
</comment>
<gene>
    <name evidence="16" type="ORF">C7212DRAFT_342419</name>
</gene>
<evidence type="ECO:0000256" key="6">
    <source>
        <dbReference type="ARBA" id="ARBA00022525"/>
    </source>
</evidence>
<dbReference type="Proteomes" id="UP000246991">
    <property type="component" value="Unassembled WGS sequence"/>
</dbReference>
<keyword evidence="17" id="KW-1185">Reference proteome</keyword>
<keyword evidence="7" id="KW-0645">Protease</keyword>
<accession>A0A317SUD4</accession>
<evidence type="ECO:0000256" key="2">
    <source>
        <dbReference type="ARBA" id="ARBA00004613"/>
    </source>
</evidence>
<sequence>MDGQRVAPTYPKEIRTKYTKPGEKIPAVTFHLIEVNNKSAPRKKDIQTLTQDNLIISEVAWVTENHEHVILRMQNRVRDTEKFVLVDVKSGNAQVVRERDDVPGLSTPSYVDISDHSGWSHIYLYQVSGSEPITLTSSNWEITAIHSIDSKRGLIHYQSTERDSTERHIFTVSLDGKTKEPLVDIAKESYYSASFSPGGEYYILSYAGPNLPWQELCCINSDTPIRVINDNASLKGKLSAYSSQKSPGLHSSTQMDTNSTFWSVYRQISKTFRQRVDIRAYLGSDPELEYIVVSVDNRGTGYKGRRFRTMAAGQLGKLEAEDQVWAAREYAKRHYVDAEKIAIWGWSYGGYDTLLAKFPITDWRFYNSVYTERHMKFLTTNREGYNTAIIRTSGFQNVAGGFLIQHGTGDANVHFQHAAALVDALVYEGVSPEKMRVQWFTDSNHNLDFHEATSFLHKQLSKALYEEKGRTPAGQHQWSRRRVKRRSVL</sequence>
<evidence type="ECO:0000256" key="13">
    <source>
        <dbReference type="SAM" id="MobiDB-lite"/>
    </source>
</evidence>
<dbReference type="AlphaFoldDB" id="A0A317SUD4"/>
<dbReference type="Gene3D" id="3.40.50.1820">
    <property type="entry name" value="alpha/beta hydrolase"/>
    <property type="match status" value="1"/>
</dbReference>
<evidence type="ECO:0000256" key="3">
    <source>
        <dbReference type="ARBA" id="ARBA00006150"/>
    </source>
</evidence>
<dbReference type="STRING" id="42249.A0A317SUD4"/>
<comment type="catalytic activity">
    <reaction evidence="1">
        <text>Release of an N-terminal dipeptide, Xaa-Yaa-|-Zaa-, from a polypeptide, preferentially when Yaa is Pro, provided Zaa is neither Pro nor hydroxyproline.</text>
        <dbReference type="EC" id="3.4.14.5"/>
    </reaction>
</comment>
<dbReference type="Gene3D" id="2.140.10.30">
    <property type="entry name" value="Dipeptidylpeptidase IV, N-terminal domain"/>
    <property type="match status" value="1"/>
</dbReference>
<evidence type="ECO:0000256" key="5">
    <source>
        <dbReference type="ARBA" id="ARBA00022438"/>
    </source>
</evidence>
<dbReference type="InterPro" id="IPR001375">
    <property type="entry name" value="Peptidase_S9_cat"/>
</dbReference>
<dbReference type="GO" id="GO:0008239">
    <property type="term" value="F:dipeptidyl-peptidase activity"/>
    <property type="evidence" value="ECO:0007669"/>
    <property type="project" value="UniProtKB-EC"/>
</dbReference>
<evidence type="ECO:0000256" key="9">
    <source>
        <dbReference type="ARBA" id="ARBA00022801"/>
    </source>
</evidence>
<feature type="compositionally biased region" description="Basic residues" evidence="13">
    <location>
        <begin position="478"/>
        <end position="489"/>
    </location>
</feature>
<dbReference type="SUPFAM" id="SSF82171">
    <property type="entry name" value="DPP6 N-terminal domain-like"/>
    <property type="match status" value="1"/>
</dbReference>
<dbReference type="Pfam" id="PF00930">
    <property type="entry name" value="DPPIV_N"/>
    <property type="match status" value="1"/>
</dbReference>
<evidence type="ECO:0000256" key="1">
    <source>
        <dbReference type="ARBA" id="ARBA00001257"/>
    </source>
</evidence>
<dbReference type="GO" id="GO:0005576">
    <property type="term" value="C:extracellular region"/>
    <property type="evidence" value="ECO:0007669"/>
    <property type="project" value="UniProtKB-SubCell"/>
</dbReference>
<feature type="domain" description="Dipeptidylpeptidase IV N-terminal" evidence="15">
    <location>
        <begin position="9"/>
        <end position="213"/>
    </location>
</feature>
<keyword evidence="10" id="KW-0720">Serine protease</keyword>
<evidence type="ECO:0000313" key="17">
    <source>
        <dbReference type="Proteomes" id="UP000246991"/>
    </source>
</evidence>
<evidence type="ECO:0000256" key="8">
    <source>
        <dbReference type="ARBA" id="ARBA00022729"/>
    </source>
</evidence>
<dbReference type="PANTHER" id="PTHR11731">
    <property type="entry name" value="PROTEASE FAMILY S9B,C DIPEPTIDYL-PEPTIDASE IV-RELATED"/>
    <property type="match status" value="1"/>
</dbReference>
<keyword evidence="8" id="KW-0732">Signal</keyword>
<dbReference type="GO" id="GO:0004177">
    <property type="term" value="F:aminopeptidase activity"/>
    <property type="evidence" value="ECO:0007669"/>
    <property type="project" value="UniProtKB-KW"/>
</dbReference>
<dbReference type="OrthoDB" id="16520at2759"/>
<evidence type="ECO:0000256" key="7">
    <source>
        <dbReference type="ARBA" id="ARBA00022670"/>
    </source>
</evidence>
<evidence type="ECO:0000259" key="14">
    <source>
        <dbReference type="Pfam" id="PF00326"/>
    </source>
</evidence>
<dbReference type="Pfam" id="PF00326">
    <property type="entry name" value="Peptidase_S9"/>
    <property type="match status" value="1"/>
</dbReference>
<reference evidence="16 17" key="1">
    <citation type="submission" date="2018-03" db="EMBL/GenBank/DDBJ databases">
        <title>Genomes of Pezizomycetes fungi and the evolution of truffles.</title>
        <authorList>
            <person name="Murat C."/>
            <person name="Payen T."/>
            <person name="Noel B."/>
            <person name="Kuo A."/>
            <person name="Martin F.M."/>
        </authorList>
    </citation>
    <scope>NUCLEOTIDE SEQUENCE [LARGE SCALE GENOMIC DNA]</scope>
    <source>
        <strain evidence="16">091103-1</strain>
    </source>
</reference>
<comment type="similarity">
    <text evidence="3">Belongs to the peptidase S9B family.</text>
</comment>
<dbReference type="EMBL" id="PYWC01000018">
    <property type="protein sequence ID" value="PWW77998.1"/>
    <property type="molecule type" value="Genomic_DNA"/>
</dbReference>
<keyword evidence="11" id="KW-0325">Glycoprotein</keyword>
<feature type="domain" description="Peptidase S9 prolyl oligopeptidase catalytic" evidence="14">
    <location>
        <begin position="288"/>
        <end position="451"/>
    </location>
</feature>
<keyword evidence="9" id="KW-0378">Hydrolase</keyword>
<name>A0A317SUD4_9PEZI</name>
<dbReference type="GO" id="GO:0008236">
    <property type="term" value="F:serine-type peptidase activity"/>
    <property type="evidence" value="ECO:0007669"/>
    <property type="project" value="UniProtKB-KW"/>
</dbReference>
<dbReference type="InterPro" id="IPR050278">
    <property type="entry name" value="Serine_Prot_S9B/DPPIV"/>
</dbReference>
<evidence type="ECO:0000256" key="12">
    <source>
        <dbReference type="ARBA" id="ARBA00030567"/>
    </source>
</evidence>
<evidence type="ECO:0000313" key="16">
    <source>
        <dbReference type="EMBL" id="PWW77998.1"/>
    </source>
</evidence>
<feature type="region of interest" description="Disordered" evidence="13">
    <location>
        <begin position="466"/>
        <end position="489"/>
    </location>
</feature>
<evidence type="ECO:0000259" key="15">
    <source>
        <dbReference type="Pfam" id="PF00930"/>
    </source>
</evidence>
<evidence type="ECO:0000256" key="11">
    <source>
        <dbReference type="ARBA" id="ARBA00023180"/>
    </source>
</evidence>
<dbReference type="InterPro" id="IPR002469">
    <property type="entry name" value="Peptidase_S9B_N"/>
</dbReference>
<dbReference type="SUPFAM" id="SSF53474">
    <property type="entry name" value="alpha/beta-Hydrolases"/>
    <property type="match status" value="1"/>
</dbReference>